<dbReference type="PROSITE" id="PS50011">
    <property type="entry name" value="PROTEIN_KINASE_DOM"/>
    <property type="match status" value="1"/>
</dbReference>
<comment type="caution">
    <text evidence="2">The sequence shown here is derived from an EMBL/GenBank/DDBJ whole genome shotgun (WGS) entry which is preliminary data.</text>
</comment>
<reference evidence="2" key="2">
    <citation type="submission" date="2020-11" db="EMBL/GenBank/DDBJ databases">
        <authorList>
            <consortium name="DOE Joint Genome Institute"/>
            <person name="Kuo A."/>
            <person name="Miyauchi S."/>
            <person name="Kiss E."/>
            <person name="Drula E."/>
            <person name="Kohler A."/>
            <person name="Sanchez-Garcia M."/>
            <person name="Andreopoulos B."/>
            <person name="Barry K.W."/>
            <person name="Bonito G."/>
            <person name="Buee M."/>
            <person name="Carver A."/>
            <person name="Chen C."/>
            <person name="Cichocki N."/>
            <person name="Clum A."/>
            <person name="Culley D."/>
            <person name="Crous P.W."/>
            <person name="Fauchery L."/>
            <person name="Girlanda M."/>
            <person name="Hayes R."/>
            <person name="Keri Z."/>
            <person name="Labutti K."/>
            <person name="Lipzen A."/>
            <person name="Lombard V."/>
            <person name="Magnuson J."/>
            <person name="Maillard F."/>
            <person name="Morin E."/>
            <person name="Murat C."/>
            <person name="Nolan M."/>
            <person name="Ohm R."/>
            <person name="Pangilinan J."/>
            <person name="Pereira M."/>
            <person name="Perotto S."/>
            <person name="Peter M."/>
            <person name="Riley R."/>
            <person name="Sitrit Y."/>
            <person name="Stielow B."/>
            <person name="Szollosi G."/>
            <person name="Zifcakova L."/>
            <person name="Stursova M."/>
            <person name="Spatafora J.W."/>
            <person name="Tedersoo L."/>
            <person name="Vaario L.-M."/>
            <person name="Yamada A."/>
            <person name="Yan M."/>
            <person name="Wang P."/>
            <person name="Xu J."/>
            <person name="Bruns T."/>
            <person name="Baldrian P."/>
            <person name="Vilgalys R."/>
            <person name="Henrissat B."/>
            <person name="Grigoriev I.V."/>
            <person name="Hibbett D."/>
            <person name="Nagy L.G."/>
            <person name="Martin F.M."/>
        </authorList>
    </citation>
    <scope>NUCLEOTIDE SEQUENCE</scope>
    <source>
        <strain evidence="2">UH-Tt-Lm1</strain>
    </source>
</reference>
<reference evidence="2" key="1">
    <citation type="journal article" date="2020" name="Nat. Commun.">
        <title>Large-scale genome sequencing of mycorrhizal fungi provides insights into the early evolution of symbiotic traits.</title>
        <authorList>
            <person name="Miyauchi S."/>
            <person name="Kiss E."/>
            <person name="Kuo A."/>
            <person name="Drula E."/>
            <person name="Kohler A."/>
            <person name="Sanchez-Garcia M."/>
            <person name="Morin E."/>
            <person name="Andreopoulos B."/>
            <person name="Barry K.W."/>
            <person name="Bonito G."/>
            <person name="Buee M."/>
            <person name="Carver A."/>
            <person name="Chen C."/>
            <person name="Cichocki N."/>
            <person name="Clum A."/>
            <person name="Culley D."/>
            <person name="Crous P.W."/>
            <person name="Fauchery L."/>
            <person name="Girlanda M."/>
            <person name="Hayes R.D."/>
            <person name="Keri Z."/>
            <person name="LaButti K."/>
            <person name="Lipzen A."/>
            <person name="Lombard V."/>
            <person name="Magnuson J."/>
            <person name="Maillard F."/>
            <person name="Murat C."/>
            <person name="Nolan M."/>
            <person name="Ohm R.A."/>
            <person name="Pangilinan J."/>
            <person name="Pereira M.F."/>
            <person name="Perotto S."/>
            <person name="Peter M."/>
            <person name="Pfister S."/>
            <person name="Riley R."/>
            <person name="Sitrit Y."/>
            <person name="Stielow J.B."/>
            <person name="Szollosi G."/>
            <person name="Zifcakova L."/>
            <person name="Stursova M."/>
            <person name="Spatafora J.W."/>
            <person name="Tedersoo L."/>
            <person name="Vaario L.M."/>
            <person name="Yamada A."/>
            <person name="Yan M."/>
            <person name="Wang P."/>
            <person name="Xu J."/>
            <person name="Bruns T."/>
            <person name="Baldrian P."/>
            <person name="Vilgalys R."/>
            <person name="Dunand C."/>
            <person name="Henrissat B."/>
            <person name="Grigoriev I.V."/>
            <person name="Hibbett D."/>
            <person name="Nagy L.G."/>
            <person name="Martin F.M."/>
        </authorList>
    </citation>
    <scope>NUCLEOTIDE SEQUENCE</scope>
    <source>
        <strain evidence="2">UH-Tt-Lm1</strain>
    </source>
</reference>
<keyword evidence="2" id="KW-0808">Transferase</keyword>
<dbReference type="PANTHER" id="PTHR44329:SF214">
    <property type="entry name" value="PROTEIN KINASE DOMAIN-CONTAINING PROTEIN"/>
    <property type="match status" value="1"/>
</dbReference>
<accession>A0A9P6HM98</accession>
<protein>
    <submittedName>
        <fullName evidence="2">Kinase-like domain-containing protein</fullName>
    </submittedName>
</protein>
<dbReference type="InterPro" id="IPR051681">
    <property type="entry name" value="Ser/Thr_Kinases-Pseudokinases"/>
</dbReference>
<dbReference type="GO" id="GO:0005524">
    <property type="term" value="F:ATP binding"/>
    <property type="evidence" value="ECO:0007669"/>
    <property type="project" value="InterPro"/>
</dbReference>
<dbReference type="OrthoDB" id="3236663at2759"/>
<feature type="non-terminal residue" evidence="2">
    <location>
        <position position="130"/>
    </location>
</feature>
<name>A0A9P6HM98_9AGAM</name>
<dbReference type="SUPFAM" id="SSF56112">
    <property type="entry name" value="Protein kinase-like (PK-like)"/>
    <property type="match status" value="1"/>
</dbReference>
<feature type="domain" description="Protein kinase" evidence="1">
    <location>
        <begin position="1"/>
        <end position="130"/>
    </location>
</feature>
<dbReference type="AlphaFoldDB" id="A0A9P6HM98"/>
<dbReference type="InterPro" id="IPR011009">
    <property type="entry name" value="Kinase-like_dom_sf"/>
</dbReference>
<dbReference type="EMBL" id="WIUZ02000003">
    <property type="protein sequence ID" value="KAF9789440.1"/>
    <property type="molecule type" value="Genomic_DNA"/>
</dbReference>
<dbReference type="Proteomes" id="UP000736335">
    <property type="component" value="Unassembled WGS sequence"/>
</dbReference>
<dbReference type="Gene3D" id="1.10.510.10">
    <property type="entry name" value="Transferase(Phosphotransferase) domain 1"/>
    <property type="match status" value="1"/>
</dbReference>
<proteinExistence type="predicted"/>
<dbReference type="InterPro" id="IPR000719">
    <property type="entry name" value="Prot_kinase_dom"/>
</dbReference>
<gene>
    <name evidence="2" type="ORF">BJ322DRAFT_1000308</name>
</gene>
<dbReference type="GO" id="GO:0004674">
    <property type="term" value="F:protein serine/threonine kinase activity"/>
    <property type="evidence" value="ECO:0007669"/>
    <property type="project" value="TreeGrafter"/>
</dbReference>
<organism evidence="2 3">
    <name type="scientific">Thelephora terrestris</name>
    <dbReference type="NCBI Taxonomy" id="56493"/>
    <lineage>
        <taxon>Eukaryota</taxon>
        <taxon>Fungi</taxon>
        <taxon>Dikarya</taxon>
        <taxon>Basidiomycota</taxon>
        <taxon>Agaricomycotina</taxon>
        <taxon>Agaricomycetes</taxon>
        <taxon>Thelephorales</taxon>
        <taxon>Thelephoraceae</taxon>
        <taxon>Thelephora</taxon>
    </lineage>
</organism>
<evidence type="ECO:0000313" key="3">
    <source>
        <dbReference type="Proteomes" id="UP000736335"/>
    </source>
</evidence>
<sequence length="130" mass="14303">LQRFCTHWMLLPSSHELLSGVLTVDEHPFTSGGFSDVYKGIYQNSQVCVKRLTHQNIVPFIGATVNPLRIASEWMPGGDLTTYINTKPRTNQVALLVDTAGGLEYLHSLGVIHGDLKGVSAHDHAPDRLI</sequence>
<dbReference type="Pfam" id="PF07714">
    <property type="entry name" value="PK_Tyr_Ser-Thr"/>
    <property type="match status" value="1"/>
</dbReference>
<evidence type="ECO:0000259" key="1">
    <source>
        <dbReference type="PROSITE" id="PS50011"/>
    </source>
</evidence>
<keyword evidence="3" id="KW-1185">Reference proteome</keyword>
<dbReference type="PANTHER" id="PTHR44329">
    <property type="entry name" value="SERINE/THREONINE-PROTEIN KINASE TNNI3K-RELATED"/>
    <property type="match status" value="1"/>
</dbReference>
<evidence type="ECO:0000313" key="2">
    <source>
        <dbReference type="EMBL" id="KAF9789440.1"/>
    </source>
</evidence>
<dbReference type="InterPro" id="IPR001245">
    <property type="entry name" value="Ser-Thr/Tyr_kinase_cat_dom"/>
</dbReference>
<keyword evidence="2" id="KW-0418">Kinase</keyword>